<keyword evidence="1" id="KW-0812">Transmembrane</keyword>
<evidence type="ECO:0000256" key="1">
    <source>
        <dbReference type="SAM" id="Phobius"/>
    </source>
</evidence>
<evidence type="ECO:0000313" key="3">
    <source>
        <dbReference type="Proteomes" id="UP000646548"/>
    </source>
</evidence>
<proteinExistence type="predicted"/>
<protein>
    <submittedName>
        <fullName evidence="2">G0/G1 switch protein 2</fullName>
    </submittedName>
</protein>
<dbReference type="PANTHER" id="PTHR15570:SF2">
    <property type="entry name" value="G0_G1 SWITCH PROTEIN 2"/>
    <property type="match status" value="1"/>
</dbReference>
<reference evidence="2" key="1">
    <citation type="journal article" name="BMC Genomics">
        <title>Long-read sequencing and de novo genome assembly of marine medaka (Oryzias melastigma).</title>
        <authorList>
            <person name="Liang P."/>
            <person name="Saqib H.S.A."/>
            <person name="Ni X."/>
            <person name="Shen Y."/>
        </authorList>
    </citation>
    <scope>NUCLEOTIDE SEQUENCE</scope>
    <source>
        <strain evidence="2">Bigg-433</strain>
    </source>
</reference>
<accession>A0A834FMN3</accession>
<evidence type="ECO:0000313" key="2">
    <source>
        <dbReference type="EMBL" id="KAF6737088.1"/>
    </source>
</evidence>
<dbReference type="PANTHER" id="PTHR15570">
    <property type="entry name" value="G0/G1 SWITCH PROTEIN 2"/>
    <property type="match status" value="1"/>
</dbReference>
<dbReference type="EMBL" id="WKFB01000072">
    <property type="protein sequence ID" value="KAF6737088.1"/>
    <property type="molecule type" value="Genomic_DNA"/>
</dbReference>
<comment type="caution">
    <text evidence="2">The sequence shown here is derived from an EMBL/GenBank/DDBJ whole genome shotgun (WGS) entry which is preliminary data.</text>
</comment>
<dbReference type="InterPro" id="IPR016821">
    <property type="entry name" value="G0S2"/>
</dbReference>
<dbReference type="Proteomes" id="UP000646548">
    <property type="component" value="Unassembled WGS sequence"/>
</dbReference>
<keyword evidence="1" id="KW-0472">Membrane</keyword>
<name>A0A834FMN3_ORYME</name>
<sequence length="118" mass="12955">MENSGDLVPFMKEVLRQGPSRSMVKIYVLGSALTLLGMVGGVVELILLPFSGDGPAEGKQTAELFMDTKRREKLLLKSHHVQIHTEAEDMLSMVVPEAKPKRLGTVTRRSSATRLHAS</sequence>
<gene>
    <name evidence="2" type="ORF">FQA47_014162</name>
</gene>
<dbReference type="Pfam" id="PF15103">
    <property type="entry name" value="G0-G1_switch_2"/>
    <property type="match status" value="1"/>
</dbReference>
<feature type="transmembrane region" description="Helical" evidence="1">
    <location>
        <begin position="26"/>
        <end position="50"/>
    </location>
</feature>
<dbReference type="AlphaFoldDB" id="A0A834FMN3"/>
<organism evidence="2 3">
    <name type="scientific">Oryzias melastigma</name>
    <name type="common">Marine medaka</name>
    <dbReference type="NCBI Taxonomy" id="30732"/>
    <lineage>
        <taxon>Eukaryota</taxon>
        <taxon>Metazoa</taxon>
        <taxon>Chordata</taxon>
        <taxon>Craniata</taxon>
        <taxon>Vertebrata</taxon>
        <taxon>Euteleostomi</taxon>
        <taxon>Actinopterygii</taxon>
        <taxon>Neopterygii</taxon>
        <taxon>Teleostei</taxon>
        <taxon>Neoteleostei</taxon>
        <taxon>Acanthomorphata</taxon>
        <taxon>Ovalentaria</taxon>
        <taxon>Atherinomorphae</taxon>
        <taxon>Beloniformes</taxon>
        <taxon>Adrianichthyidae</taxon>
        <taxon>Oryziinae</taxon>
        <taxon>Oryzias</taxon>
    </lineage>
</organism>
<keyword evidence="1" id="KW-1133">Transmembrane helix</keyword>